<reference evidence="3" key="2">
    <citation type="journal article" date="2020" name="Nat. Commun.">
        <title>Large-scale genome sequencing of mycorrhizal fungi provides insights into the early evolution of symbiotic traits.</title>
        <authorList>
            <person name="Miyauchi S."/>
            <person name="Kiss E."/>
            <person name="Kuo A."/>
            <person name="Drula E."/>
            <person name="Kohler A."/>
            <person name="Sanchez-Garcia M."/>
            <person name="Morin E."/>
            <person name="Andreopoulos B."/>
            <person name="Barry K.W."/>
            <person name="Bonito G."/>
            <person name="Buee M."/>
            <person name="Carver A."/>
            <person name="Chen C."/>
            <person name="Cichocki N."/>
            <person name="Clum A."/>
            <person name="Culley D."/>
            <person name="Crous P.W."/>
            <person name="Fauchery L."/>
            <person name="Girlanda M."/>
            <person name="Hayes R.D."/>
            <person name="Keri Z."/>
            <person name="LaButti K."/>
            <person name="Lipzen A."/>
            <person name="Lombard V."/>
            <person name="Magnuson J."/>
            <person name="Maillard F."/>
            <person name="Murat C."/>
            <person name="Nolan M."/>
            <person name="Ohm R.A."/>
            <person name="Pangilinan J."/>
            <person name="Pereira M.F."/>
            <person name="Perotto S."/>
            <person name="Peter M."/>
            <person name="Pfister S."/>
            <person name="Riley R."/>
            <person name="Sitrit Y."/>
            <person name="Stielow J.B."/>
            <person name="Szollosi G."/>
            <person name="Zifcakova L."/>
            <person name="Stursova M."/>
            <person name="Spatafora J.W."/>
            <person name="Tedersoo L."/>
            <person name="Vaario L.M."/>
            <person name="Yamada A."/>
            <person name="Yan M."/>
            <person name="Wang P."/>
            <person name="Xu J."/>
            <person name="Bruns T."/>
            <person name="Baldrian P."/>
            <person name="Vilgalys R."/>
            <person name="Dunand C."/>
            <person name="Henrissat B."/>
            <person name="Grigoriev I.V."/>
            <person name="Hibbett D."/>
            <person name="Nagy L.G."/>
            <person name="Martin F.M."/>
        </authorList>
    </citation>
    <scope>NUCLEOTIDE SEQUENCE</scope>
    <source>
        <strain evidence="3">Prilba</strain>
    </source>
</reference>
<evidence type="ECO:0000313" key="3">
    <source>
        <dbReference type="EMBL" id="KAF8483627.1"/>
    </source>
</evidence>
<evidence type="ECO:0000313" key="4">
    <source>
        <dbReference type="Proteomes" id="UP000759537"/>
    </source>
</evidence>
<accession>A0A9P5N0Y7</accession>
<evidence type="ECO:0000259" key="2">
    <source>
        <dbReference type="Pfam" id="PF20415"/>
    </source>
</evidence>
<name>A0A9P5N0Y7_9AGAM</name>
<dbReference type="Proteomes" id="UP000759537">
    <property type="component" value="Unassembled WGS sequence"/>
</dbReference>
<comment type="caution">
    <text evidence="3">The sequence shown here is derived from an EMBL/GenBank/DDBJ whole genome shotgun (WGS) entry which is preliminary data.</text>
</comment>
<evidence type="ECO:0000256" key="1">
    <source>
        <dbReference type="SAM" id="MobiDB-lite"/>
    </source>
</evidence>
<keyword evidence="4" id="KW-1185">Reference proteome</keyword>
<gene>
    <name evidence="3" type="ORF">DFH94DRAFT_723078</name>
</gene>
<sequence length="312" mass="35391">MGTPYVWPYYYPQQQHPYFQYPPTSADYSGSGHRSSRSWQGSPNRSPPVLPTFLPVAPAAPPVATAVYQPALLHPNYSRSRRHSFDAAFVPVQPAATVSSATPWPTVPGPYYTYSPGWAMGPMELPRPQLHNLINGEILAPHLYINFADPNLVIRTRTGSGIHRLATLNGYDLEKPATHPQMTRVRIVCDMIPHWPVDLQVLGTSLSPHRRHRAALPYLTLEDIMHALHTSLHRKISHQEWGRLTTAQETDVARAYTRRYKSSGNDWAERQQQAEGVKRVDFLLKTTWFRGFTWLDPENGVERLKLLVGMES</sequence>
<feature type="region of interest" description="Disordered" evidence="1">
    <location>
        <begin position="22"/>
        <end position="46"/>
    </location>
</feature>
<dbReference type="InterPro" id="IPR046522">
    <property type="entry name" value="DUF6699"/>
</dbReference>
<feature type="domain" description="DUF6699" evidence="2">
    <location>
        <begin position="165"/>
        <end position="292"/>
    </location>
</feature>
<dbReference type="OrthoDB" id="3251728at2759"/>
<organism evidence="3 4">
    <name type="scientific">Russula ochroleuca</name>
    <dbReference type="NCBI Taxonomy" id="152965"/>
    <lineage>
        <taxon>Eukaryota</taxon>
        <taxon>Fungi</taxon>
        <taxon>Dikarya</taxon>
        <taxon>Basidiomycota</taxon>
        <taxon>Agaricomycotina</taxon>
        <taxon>Agaricomycetes</taxon>
        <taxon>Russulales</taxon>
        <taxon>Russulaceae</taxon>
        <taxon>Russula</taxon>
    </lineage>
</organism>
<reference evidence="3" key="1">
    <citation type="submission" date="2019-10" db="EMBL/GenBank/DDBJ databases">
        <authorList>
            <consortium name="DOE Joint Genome Institute"/>
            <person name="Kuo A."/>
            <person name="Miyauchi S."/>
            <person name="Kiss E."/>
            <person name="Drula E."/>
            <person name="Kohler A."/>
            <person name="Sanchez-Garcia M."/>
            <person name="Andreopoulos B."/>
            <person name="Barry K.W."/>
            <person name="Bonito G."/>
            <person name="Buee M."/>
            <person name="Carver A."/>
            <person name="Chen C."/>
            <person name="Cichocki N."/>
            <person name="Clum A."/>
            <person name="Culley D."/>
            <person name="Crous P.W."/>
            <person name="Fauchery L."/>
            <person name="Girlanda M."/>
            <person name="Hayes R."/>
            <person name="Keri Z."/>
            <person name="LaButti K."/>
            <person name="Lipzen A."/>
            <person name="Lombard V."/>
            <person name="Magnuson J."/>
            <person name="Maillard F."/>
            <person name="Morin E."/>
            <person name="Murat C."/>
            <person name="Nolan M."/>
            <person name="Ohm R."/>
            <person name="Pangilinan J."/>
            <person name="Pereira M."/>
            <person name="Perotto S."/>
            <person name="Peter M."/>
            <person name="Riley R."/>
            <person name="Sitrit Y."/>
            <person name="Stielow B."/>
            <person name="Szollosi G."/>
            <person name="Zifcakova L."/>
            <person name="Stursova M."/>
            <person name="Spatafora J.W."/>
            <person name="Tedersoo L."/>
            <person name="Vaario L.-M."/>
            <person name="Yamada A."/>
            <person name="Yan M."/>
            <person name="Wang P."/>
            <person name="Xu J."/>
            <person name="Bruns T."/>
            <person name="Baldrian P."/>
            <person name="Vilgalys R."/>
            <person name="Henrissat B."/>
            <person name="Grigoriev I.V."/>
            <person name="Hibbett D."/>
            <person name="Nagy L.G."/>
            <person name="Martin F.M."/>
        </authorList>
    </citation>
    <scope>NUCLEOTIDE SEQUENCE</scope>
    <source>
        <strain evidence="3">Prilba</strain>
    </source>
</reference>
<dbReference type="Pfam" id="PF20415">
    <property type="entry name" value="DUF6699"/>
    <property type="match status" value="1"/>
</dbReference>
<protein>
    <recommendedName>
        <fullName evidence="2">DUF6699 domain-containing protein</fullName>
    </recommendedName>
</protein>
<dbReference type="AlphaFoldDB" id="A0A9P5N0Y7"/>
<proteinExistence type="predicted"/>
<dbReference type="EMBL" id="WHVB01000004">
    <property type="protein sequence ID" value="KAF8483627.1"/>
    <property type="molecule type" value="Genomic_DNA"/>
</dbReference>